<dbReference type="InterPro" id="IPR045005">
    <property type="entry name" value="BPM1-6"/>
</dbReference>
<dbReference type="Gene3D" id="3.30.710.10">
    <property type="entry name" value="Potassium Channel Kv1.1, Chain A"/>
    <property type="match status" value="1"/>
</dbReference>
<dbReference type="PROSITE" id="PS50097">
    <property type="entry name" value="BTB"/>
    <property type="match status" value="1"/>
</dbReference>
<dbReference type="Gene3D" id="1.25.40.420">
    <property type="match status" value="1"/>
</dbReference>
<evidence type="ECO:0000313" key="5">
    <source>
        <dbReference type="EMBL" id="KAK1693453.1"/>
    </source>
</evidence>
<dbReference type="Pfam" id="PF00651">
    <property type="entry name" value="BTB"/>
    <property type="match status" value="1"/>
</dbReference>
<feature type="domain" description="MATH" evidence="4">
    <location>
        <begin position="13"/>
        <end position="153"/>
    </location>
</feature>
<gene>
    <name evidence="5" type="ORF">QYE76_010150</name>
</gene>
<dbReference type="CDD" id="cd00121">
    <property type="entry name" value="MATH"/>
    <property type="match status" value="1"/>
</dbReference>
<dbReference type="InterPro" id="IPR011333">
    <property type="entry name" value="SKP1/BTB/POZ_sf"/>
</dbReference>
<keyword evidence="6" id="KW-1185">Reference proteome</keyword>
<dbReference type="SMART" id="SM00225">
    <property type="entry name" value="BTB"/>
    <property type="match status" value="1"/>
</dbReference>
<dbReference type="InterPro" id="IPR008974">
    <property type="entry name" value="TRAF-like"/>
</dbReference>
<accession>A0AAD8X1L1</accession>
<comment type="pathway">
    <text evidence="1">Protein modification; protein ubiquitination.</text>
</comment>
<dbReference type="Pfam" id="PF24570">
    <property type="entry name" value="BACK_BPM_SPOP"/>
    <property type="match status" value="1"/>
</dbReference>
<dbReference type="PANTHER" id="PTHR26379:SF518">
    <property type="entry name" value="BTB DOMAIN-CONTAINING PROTEIN"/>
    <property type="match status" value="1"/>
</dbReference>
<organism evidence="5 6">
    <name type="scientific">Lolium multiflorum</name>
    <name type="common">Italian ryegrass</name>
    <name type="synonym">Lolium perenne subsp. multiflorum</name>
    <dbReference type="NCBI Taxonomy" id="4521"/>
    <lineage>
        <taxon>Eukaryota</taxon>
        <taxon>Viridiplantae</taxon>
        <taxon>Streptophyta</taxon>
        <taxon>Embryophyta</taxon>
        <taxon>Tracheophyta</taxon>
        <taxon>Spermatophyta</taxon>
        <taxon>Magnoliopsida</taxon>
        <taxon>Liliopsida</taxon>
        <taxon>Poales</taxon>
        <taxon>Poaceae</taxon>
        <taxon>BOP clade</taxon>
        <taxon>Pooideae</taxon>
        <taxon>Poodae</taxon>
        <taxon>Poeae</taxon>
        <taxon>Poeae Chloroplast Group 2 (Poeae type)</taxon>
        <taxon>Loliodinae</taxon>
        <taxon>Loliinae</taxon>
        <taxon>Lolium</taxon>
    </lineage>
</organism>
<dbReference type="Proteomes" id="UP001231189">
    <property type="component" value="Unassembled WGS sequence"/>
</dbReference>
<comment type="caution">
    <text evidence="5">The sequence shown here is derived from an EMBL/GenBank/DDBJ whole genome shotgun (WGS) entry which is preliminary data.</text>
</comment>
<reference evidence="5" key="1">
    <citation type="submission" date="2023-07" db="EMBL/GenBank/DDBJ databases">
        <title>A chromosome-level genome assembly of Lolium multiflorum.</title>
        <authorList>
            <person name="Chen Y."/>
            <person name="Copetti D."/>
            <person name="Kolliker R."/>
            <person name="Studer B."/>
        </authorList>
    </citation>
    <scope>NUCLEOTIDE SEQUENCE</scope>
    <source>
        <strain evidence="5">02402/16</strain>
        <tissue evidence="5">Leaf</tissue>
    </source>
</reference>
<dbReference type="SUPFAM" id="SSF49599">
    <property type="entry name" value="TRAF domain-like"/>
    <property type="match status" value="1"/>
</dbReference>
<dbReference type="InterPro" id="IPR056423">
    <property type="entry name" value="BACK_BPM_SPOP"/>
</dbReference>
<dbReference type="AlphaFoldDB" id="A0AAD8X1L1"/>
<dbReference type="SUPFAM" id="SSF54695">
    <property type="entry name" value="POZ domain"/>
    <property type="match status" value="1"/>
</dbReference>
<feature type="domain" description="BTB" evidence="3">
    <location>
        <begin position="194"/>
        <end position="256"/>
    </location>
</feature>
<evidence type="ECO:0000259" key="3">
    <source>
        <dbReference type="PROSITE" id="PS50097"/>
    </source>
</evidence>
<proteinExistence type="inferred from homology"/>
<dbReference type="Gene3D" id="2.60.210.10">
    <property type="entry name" value="Apoptosis, Tumor Necrosis Factor Receptor Associated Protein 2, Chain A"/>
    <property type="match status" value="1"/>
</dbReference>
<dbReference type="EMBL" id="JAUUTY010000001">
    <property type="protein sequence ID" value="KAK1693453.1"/>
    <property type="molecule type" value="Genomic_DNA"/>
</dbReference>
<dbReference type="GO" id="GO:0016567">
    <property type="term" value="P:protein ubiquitination"/>
    <property type="evidence" value="ECO:0007669"/>
    <property type="project" value="InterPro"/>
</dbReference>
<evidence type="ECO:0000256" key="1">
    <source>
        <dbReference type="ARBA" id="ARBA00004906"/>
    </source>
</evidence>
<sequence length="363" mass="39378">MSSSSKIFAATEGGHHLLKIENYSSTKSAFPNGQGVKSHPFNIGGHQWSILYYPNGMNKYCLRYVSLYLVLEERVASPVSAQLQLSFAPAPAGEELHLLVPCFPKKMKTAPIKSVERKLGSFGSLGWAEFIERADLEKSRHLVDDSFTLRCEILVINGFRAEGSAPAVPRAFVTVPPSDLGRCLRGLLETGSGADATFEVAGETFSAHRWLLAARSPTFSAELLEQGGVVRVDKMDPRVFKALLCFMYTDSLSLPETATKQEESALAQHLLVAAHRYGMERLKLLCEERLCKDVDVGTAASILALAEPLGCRGLKDACFDFVGRSPANLKAVMASDGFAHLSATCPSVLKELVALGSVTLLVQ</sequence>
<dbReference type="InterPro" id="IPR002083">
    <property type="entry name" value="MATH/TRAF_dom"/>
</dbReference>
<evidence type="ECO:0000259" key="4">
    <source>
        <dbReference type="PROSITE" id="PS50144"/>
    </source>
</evidence>
<evidence type="ECO:0000256" key="2">
    <source>
        <dbReference type="ARBA" id="ARBA00010846"/>
    </source>
</evidence>
<dbReference type="Pfam" id="PF22486">
    <property type="entry name" value="MATH_2"/>
    <property type="match status" value="1"/>
</dbReference>
<name>A0AAD8X1L1_LOLMU</name>
<dbReference type="PROSITE" id="PS50144">
    <property type="entry name" value="MATH"/>
    <property type="match status" value="1"/>
</dbReference>
<protein>
    <submittedName>
        <fullName evidence="5">Uncharacterized protein</fullName>
    </submittedName>
</protein>
<dbReference type="PANTHER" id="PTHR26379">
    <property type="entry name" value="BTB/POZ AND MATH DOMAIN-CONTAINING PROTEIN 1"/>
    <property type="match status" value="1"/>
</dbReference>
<evidence type="ECO:0000313" key="6">
    <source>
        <dbReference type="Proteomes" id="UP001231189"/>
    </source>
</evidence>
<dbReference type="InterPro" id="IPR000210">
    <property type="entry name" value="BTB/POZ_dom"/>
</dbReference>
<comment type="similarity">
    <text evidence="2">Belongs to the Tdpoz family.</text>
</comment>